<protein>
    <submittedName>
        <fullName evidence="2">Uncharacterized protein</fullName>
    </submittedName>
</protein>
<accession>A0AAV9CHB5</accession>
<proteinExistence type="predicted"/>
<dbReference type="EMBL" id="JAUJYO010000019">
    <property type="protein sequence ID" value="KAK1288351.1"/>
    <property type="molecule type" value="Genomic_DNA"/>
</dbReference>
<name>A0AAV9CHB5_ACOCL</name>
<reference evidence="2" key="2">
    <citation type="submission" date="2023-06" db="EMBL/GenBank/DDBJ databases">
        <authorList>
            <person name="Ma L."/>
            <person name="Liu K.-W."/>
            <person name="Li Z."/>
            <person name="Hsiao Y.-Y."/>
            <person name="Qi Y."/>
            <person name="Fu T."/>
            <person name="Tang G."/>
            <person name="Zhang D."/>
            <person name="Sun W.-H."/>
            <person name="Liu D.-K."/>
            <person name="Li Y."/>
            <person name="Chen G.-Z."/>
            <person name="Liu X.-D."/>
            <person name="Liao X.-Y."/>
            <person name="Jiang Y.-T."/>
            <person name="Yu X."/>
            <person name="Hao Y."/>
            <person name="Huang J."/>
            <person name="Zhao X.-W."/>
            <person name="Ke S."/>
            <person name="Chen Y.-Y."/>
            <person name="Wu W.-L."/>
            <person name="Hsu J.-L."/>
            <person name="Lin Y.-F."/>
            <person name="Huang M.-D."/>
            <person name="Li C.-Y."/>
            <person name="Huang L."/>
            <person name="Wang Z.-W."/>
            <person name="Zhao X."/>
            <person name="Zhong W.-Y."/>
            <person name="Peng D.-H."/>
            <person name="Ahmad S."/>
            <person name="Lan S."/>
            <person name="Zhang J.-S."/>
            <person name="Tsai W.-C."/>
            <person name="Van De Peer Y."/>
            <person name="Liu Z.-J."/>
        </authorList>
    </citation>
    <scope>NUCLEOTIDE SEQUENCE</scope>
    <source>
        <strain evidence="2">CP</strain>
        <tissue evidence="2">Leaves</tissue>
    </source>
</reference>
<feature type="region of interest" description="Disordered" evidence="1">
    <location>
        <begin position="56"/>
        <end position="76"/>
    </location>
</feature>
<evidence type="ECO:0000313" key="2">
    <source>
        <dbReference type="EMBL" id="KAK1288351.1"/>
    </source>
</evidence>
<organism evidence="2 3">
    <name type="scientific">Acorus calamus</name>
    <name type="common">Sweet flag</name>
    <dbReference type="NCBI Taxonomy" id="4465"/>
    <lineage>
        <taxon>Eukaryota</taxon>
        <taxon>Viridiplantae</taxon>
        <taxon>Streptophyta</taxon>
        <taxon>Embryophyta</taxon>
        <taxon>Tracheophyta</taxon>
        <taxon>Spermatophyta</taxon>
        <taxon>Magnoliopsida</taxon>
        <taxon>Liliopsida</taxon>
        <taxon>Acoraceae</taxon>
        <taxon>Acorus</taxon>
    </lineage>
</organism>
<comment type="caution">
    <text evidence="2">The sequence shown here is derived from an EMBL/GenBank/DDBJ whole genome shotgun (WGS) entry which is preliminary data.</text>
</comment>
<keyword evidence="3" id="KW-1185">Reference proteome</keyword>
<evidence type="ECO:0000313" key="3">
    <source>
        <dbReference type="Proteomes" id="UP001180020"/>
    </source>
</evidence>
<reference evidence="2" key="1">
    <citation type="journal article" date="2023" name="Nat. Commun.">
        <title>Diploid and tetraploid genomes of Acorus and the evolution of monocots.</title>
        <authorList>
            <person name="Ma L."/>
            <person name="Liu K.W."/>
            <person name="Li Z."/>
            <person name="Hsiao Y.Y."/>
            <person name="Qi Y."/>
            <person name="Fu T."/>
            <person name="Tang G.D."/>
            <person name="Zhang D."/>
            <person name="Sun W.H."/>
            <person name="Liu D.K."/>
            <person name="Li Y."/>
            <person name="Chen G.Z."/>
            <person name="Liu X.D."/>
            <person name="Liao X.Y."/>
            <person name="Jiang Y.T."/>
            <person name="Yu X."/>
            <person name="Hao Y."/>
            <person name="Huang J."/>
            <person name="Zhao X.W."/>
            <person name="Ke S."/>
            <person name="Chen Y.Y."/>
            <person name="Wu W.L."/>
            <person name="Hsu J.L."/>
            <person name="Lin Y.F."/>
            <person name="Huang M.D."/>
            <person name="Li C.Y."/>
            <person name="Huang L."/>
            <person name="Wang Z.W."/>
            <person name="Zhao X."/>
            <person name="Zhong W.Y."/>
            <person name="Peng D.H."/>
            <person name="Ahmad S."/>
            <person name="Lan S."/>
            <person name="Zhang J.S."/>
            <person name="Tsai W.C."/>
            <person name="Van de Peer Y."/>
            <person name="Liu Z.J."/>
        </authorList>
    </citation>
    <scope>NUCLEOTIDE SEQUENCE</scope>
    <source>
        <strain evidence="2">CP</strain>
    </source>
</reference>
<evidence type="ECO:0000256" key="1">
    <source>
        <dbReference type="SAM" id="MobiDB-lite"/>
    </source>
</evidence>
<dbReference type="AlphaFoldDB" id="A0AAV9CHB5"/>
<gene>
    <name evidence="2" type="ORF">QJS10_CPB19g00427</name>
</gene>
<dbReference type="Proteomes" id="UP001180020">
    <property type="component" value="Unassembled WGS sequence"/>
</dbReference>
<sequence>MMQFTIAKESRVSPQNDQKLILVKQVHDVRSDEAEEMPSIEFPKIHERRKKVKQEAINSPLISSGENMESYSCTNDESGVELQVPNLIPGLSEGDNDMNLQENFCITDVVLELQKYQVQNA</sequence>